<keyword evidence="2 4" id="KW-0663">Pyridoxal phosphate</keyword>
<dbReference type="Pfam" id="PF00842">
    <property type="entry name" value="Ala_racemase_C"/>
    <property type="match status" value="1"/>
</dbReference>
<dbReference type="NCBIfam" id="TIGR00492">
    <property type="entry name" value="alr"/>
    <property type="match status" value="1"/>
</dbReference>
<feature type="active site" description="Proton acceptor; specific for L-alanine" evidence="4">
    <location>
        <position position="268"/>
    </location>
</feature>
<comment type="cofactor">
    <cofactor evidence="1 4">
        <name>pyridoxal 5'-phosphate</name>
        <dbReference type="ChEBI" id="CHEBI:597326"/>
    </cofactor>
</comment>
<feature type="binding site" evidence="4">
    <location>
        <position position="315"/>
    </location>
    <ligand>
        <name>substrate</name>
    </ligand>
</feature>
<dbReference type="SMART" id="SM01005">
    <property type="entry name" value="Ala_racemase_C"/>
    <property type="match status" value="1"/>
</dbReference>
<dbReference type="PANTHER" id="PTHR30511">
    <property type="entry name" value="ALANINE RACEMASE"/>
    <property type="match status" value="1"/>
</dbReference>
<dbReference type="Gene3D" id="2.40.37.10">
    <property type="entry name" value="Lyase, Ornithine Decarboxylase, Chain A, domain 1"/>
    <property type="match status" value="1"/>
</dbReference>
<comment type="pathway">
    <text evidence="4">Amino-acid biosynthesis; D-alanine biosynthesis; D-alanine from L-alanine: step 1/1.</text>
</comment>
<comment type="caution">
    <text evidence="6">The sequence shown here is derived from an EMBL/GenBank/DDBJ whole genome shotgun (WGS) entry which is preliminary data.</text>
</comment>
<dbReference type="InterPro" id="IPR029066">
    <property type="entry name" value="PLP-binding_barrel"/>
</dbReference>
<name>A0ABV1EXZ2_9BACI</name>
<comment type="similarity">
    <text evidence="4">Belongs to the alanine racemase family.</text>
</comment>
<organism evidence="6 7">
    <name type="scientific">Niallia hominis</name>
    <dbReference type="NCBI Taxonomy" id="3133173"/>
    <lineage>
        <taxon>Bacteria</taxon>
        <taxon>Bacillati</taxon>
        <taxon>Bacillota</taxon>
        <taxon>Bacilli</taxon>
        <taxon>Bacillales</taxon>
        <taxon>Bacillaceae</taxon>
        <taxon>Niallia</taxon>
    </lineage>
</organism>
<gene>
    <name evidence="6" type="primary">alr</name>
    <name evidence="6" type="ORF">WMO63_09720</name>
</gene>
<protein>
    <recommendedName>
        <fullName evidence="4">Alanine racemase</fullName>
        <ecNumber evidence="4">5.1.1.1</ecNumber>
    </recommendedName>
</protein>
<feature type="domain" description="Alanine racemase C-terminal" evidence="5">
    <location>
        <begin position="247"/>
        <end position="372"/>
    </location>
</feature>
<comment type="catalytic activity">
    <reaction evidence="4">
        <text>L-alanine = D-alanine</text>
        <dbReference type="Rhea" id="RHEA:20249"/>
        <dbReference type="ChEBI" id="CHEBI:57416"/>
        <dbReference type="ChEBI" id="CHEBI:57972"/>
        <dbReference type="EC" id="5.1.1.1"/>
    </reaction>
</comment>
<dbReference type="PRINTS" id="PR00992">
    <property type="entry name" value="ALARACEMASE"/>
</dbReference>
<evidence type="ECO:0000313" key="7">
    <source>
        <dbReference type="Proteomes" id="UP001465426"/>
    </source>
</evidence>
<dbReference type="SUPFAM" id="SSF51419">
    <property type="entry name" value="PLP-binding barrel"/>
    <property type="match status" value="1"/>
</dbReference>
<sequence length="389" mass="43886">MIQEDTFYRDTWVEIDLDAIAYNVRELRKRVHADNKIIAVVKANGYGHGALQISKEALLSGADCLAVAFLDEAIHLRKNGITAPILVLGASRPRDVAIAIKYKVTLTVYHIDWLEDAIQFLNKDAHVAIHLKLDTGMGRIGLRKEQEIQQVEELLANHPNIVVEGVFTHFATADEKNSIYFEKQIQRFKELLAAFSKLPAIVHCSNSAASLLYPDLQYNAIRMGISMYGLTPSLEIESDLPYSLKEAFSLRTKLVQVKKLNKGDRVSYGATYEAEKEEWIGTLPIGYADGWLRKLQGQEVLVEGKRVPIVGRICMDQCMVRLPYYLEPGTQITLIGKQKDEEISVNEIATKLDTINYEVTCMISARVPRIYKKNGVFEETVNPLISEME</sequence>
<accession>A0ABV1EXZ2</accession>
<evidence type="ECO:0000256" key="4">
    <source>
        <dbReference type="HAMAP-Rule" id="MF_01201"/>
    </source>
</evidence>
<feature type="active site" description="Proton acceptor; specific for D-alanine" evidence="4">
    <location>
        <position position="42"/>
    </location>
</feature>
<dbReference type="HAMAP" id="MF_01201">
    <property type="entry name" value="Ala_racemase"/>
    <property type="match status" value="1"/>
</dbReference>
<dbReference type="InterPro" id="IPR011079">
    <property type="entry name" value="Ala_racemase_C"/>
</dbReference>
<evidence type="ECO:0000256" key="3">
    <source>
        <dbReference type="ARBA" id="ARBA00023235"/>
    </source>
</evidence>
<evidence type="ECO:0000256" key="2">
    <source>
        <dbReference type="ARBA" id="ARBA00022898"/>
    </source>
</evidence>
<dbReference type="PANTHER" id="PTHR30511:SF0">
    <property type="entry name" value="ALANINE RACEMASE, CATABOLIC-RELATED"/>
    <property type="match status" value="1"/>
</dbReference>
<keyword evidence="3 4" id="KW-0413">Isomerase</keyword>
<reference evidence="6 7" key="1">
    <citation type="submission" date="2024-03" db="EMBL/GenBank/DDBJ databases">
        <title>Human intestinal bacterial collection.</title>
        <authorList>
            <person name="Pauvert C."/>
            <person name="Hitch T.C.A."/>
            <person name="Clavel T."/>
        </authorList>
    </citation>
    <scope>NUCLEOTIDE SEQUENCE [LARGE SCALE GENOMIC DNA]</scope>
    <source>
        <strain evidence="6 7">CLA-SR-H024</strain>
    </source>
</reference>
<dbReference type="InterPro" id="IPR020622">
    <property type="entry name" value="Ala_racemase_pyridoxalP-BS"/>
</dbReference>
<dbReference type="Pfam" id="PF01168">
    <property type="entry name" value="Ala_racemase_N"/>
    <property type="match status" value="1"/>
</dbReference>
<dbReference type="PROSITE" id="PS00395">
    <property type="entry name" value="ALANINE_RACEMASE"/>
    <property type="match status" value="1"/>
</dbReference>
<dbReference type="InterPro" id="IPR009006">
    <property type="entry name" value="Ala_racemase/Decarboxylase_C"/>
</dbReference>
<evidence type="ECO:0000259" key="5">
    <source>
        <dbReference type="SMART" id="SM01005"/>
    </source>
</evidence>
<dbReference type="Proteomes" id="UP001465426">
    <property type="component" value="Unassembled WGS sequence"/>
</dbReference>
<dbReference type="InterPro" id="IPR001608">
    <property type="entry name" value="Ala_racemase_N"/>
</dbReference>
<dbReference type="SUPFAM" id="SSF50621">
    <property type="entry name" value="Alanine racemase C-terminal domain-like"/>
    <property type="match status" value="1"/>
</dbReference>
<keyword evidence="7" id="KW-1185">Reference proteome</keyword>
<feature type="binding site" evidence="4">
    <location>
        <position position="139"/>
    </location>
    <ligand>
        <name>substrate</name>
    </ligand>
</feature>
<comment type="function">
    <text evidence="4">Catalyzes the interconversion of L-alanine and D-alanine. May also act on other amino acids.</text>
</comment>
<dbReference type="InterPro" id="IPR000821">
    <property type="entry name" value="Ala_racemase"/>
</dbReference>
<dbReference type="EC" id="5.1.1.1" evidence="4"/>
<dbReference type="CDD" id="cd00430">
    <property type="entry name" value="PLPDE_III_AR"/>
    <property type="match status" value="1"/>
</dbReference>
<feature type="modified residue" description="N6-(pyridoxal phosphate)lysine" evidence="4">
    <location>
        <position position="42"/>
    </location>
</feature>
<dbReference type="EMBL" id="JBBMFN010000019">
    <property type="protein sequence ID" value="MEQ2465941.1"/>
    <property type="molecule type" value="Genomic_DNA"/>
</dbReference>
<dbReference type="Gene3D" id="3.20.20.10">
    <property type="entry name" value="Alanine racemase"/>
    <property type="match status" value="1"/>
</dbReference>
<dbReference type="GO" id="GO:0008784">
    <property type="term" value="F:alanine racemase activity"/>
    <property type="evidence" value="ECO:0007669"/>
    <property type="project" value="UniProtKB-EC"/>
</dbReference>
<evidence type="ECO:0000313" key="6">
    <source>
        <dbReference type="EMBL" id="MEQ2465941.1"/>
    </source>
</evidence>
<evidence type="ECO:0000256" key="1">
    <source>
        <dbReference type="ARBA" id="ARBA00001933"/>
    </source>
</evidence>
<proteinExistence type="inferred from homology"/>
<dbReference type="RefSeq" id="WP_031536299.1">
    <property type="nucleotide sequence ID" value="NZ_JBBMFN010000019.1"/>
</dbReference>